<proteinExistence type="inferred from homology"/>
<dbReference type="InterPro" id="IPR050179">
    <property type="entry name" value="Trans_hexapeptide_repeat"/>
</dbReference>
<evidence type="ECO:0000313" key="6">
    <source>
        <dbReference type="Proteomes" id="UP000216339"/>
    </source>
</evidence>
<dbReference type="SUPFAM" id="SSF51161">
    <property type="entry name" value="Trimeric LpxA-like enzymes"/>
    <property type="match status" value="1"/>
</dbReference>
<dbReference type="OrthoDB" id="708224at2"/>
<comment type="similarity">
    <text evidence="1">Belongs to the transferase hexapeptide repeat family.</text>
</comment>
<accession>A0A271IYU8</accession>
<dbReference type="RefSeq" id="WP_095510049.1">
    <property type="nucleotide sequence ID" value="NZ_MQWD01000001.1"/>
</dbReference>
<dbReference type="PANTHER" id="PTHR43300:SF7">
    <property type="entry name" value="UDP-N-ACETYLBACILLOSAMINE N-ACETYLTRANSFERASE"/>
    <property type="match status" value="1"/>
</dbReference>
<evidence type="ECO:0000256" key="2">
    <source>
        <dbReference type="PIRSR" id="PIRSR620019-1"/>
    </source>
</evidence>
<evidence type="ECO:0000256" key="1">
    <source>
        <dbReference type="ARBA" id="ARBA00007274"/>
    </source>
</evidence>
<sequence length="204" mass="19942">MNVLVVGVGGHAKAVIATLQAAGHAIVGCLDDRAGAEGTAVLGVPVVGPTSRLAEHDGEAVLAIGANAVRQRLAAAHPAARWATVVHPTAVVHESVRLGAGAVVFAGAVLQPDVTVGAHAIVNTGATVDHDGRLGDFVHVAPGCHLSGGVTLGEGAFLGVGAACLPGVTVGAWTTVGGGGVVVRDLPPHVTAVGVPARSLETPQ</sequence>
<dbReference type="NCBIfam" id="TIGR03570">
    <property type="entry name" value="NeuD_NnaD"/>
    <property type="match status" value="1"/>
</dbReference>
<evidence type="ECO:0000259" key="4">
    <source>
        <dbReference type="Pfam" id="PF17836"/>
    </source>
</evidence>
<keyword evidence="5" id="KW-0808">Transferase</keyword>
<dbReference type="Pfam" id="PF17836">
    <property type="entry name" value="PglD_N"/>
    <property type="match status" value="1"/>
</dbReference>
<dbReference type="InterPro" id="IPR011004">
    <property type="entry name" value="Trimer_LpxA-like_sf"/>
</dbReference>
<dbReference type="Gene3D" id="2.160.10.10">
    <property type="entry name" value="Hexapeptide repeat proteins"/>
    <property type="match status" value="1"/>
</dbReference>
<dbReference type="InterPro" id="IPR041561">
    <property type="entry name" value="PglD_N"/>
</dbReference>
<feature type="site" description="Increases basicity of active site His" evidence="2">
    <location>
        <position position="131"/>
    </location>
</feature>
<feature type="binding site" evidence="3">
    <location>
        <position position="178"/>
    </location>
    <ligand>
        <name>acetyl-CoA</name>
        <dbReference type="ChEBI" id="CHEBI:57288"/>
    </ligand>
</feature>
<dbReference type="GO" id="GO:0016740">
    <property type="term" value="F:transferase activity"/>
    <property type="evidence" value="ECO:0007669"/>
    <property type="project" value="UniProtKB-KW"/>
</dbReference>
<dbReference type="EMBL" id="MQWD01000001">
    <property type="protein sequence ID" value="PAP76393.1"/>
    <property type="molecule type" value="Genomic_DNA"/>
</dbReference>
<organism evidence="5 6">
    <name type="scientific">Rubrivirga marina</name>
    <dbReference type="NCBI Taxonomy" id="1196024"/>
    <lineage>
        <taxon>Bacteria</taxon>
        <taxon>Pseudomonadati</taxon>
        <taxon>Rhodothermota</taxon>
        <taxon>Rhodothermia</taxon>
        <taxon>Rhodothermales</taxon>
        <taxon>Rubricoccaceae</taxon>
        <taxon>Rubrivirga</taxon>
    </lineage>
</organism>
<dbReference type="Proteomes" id="UP000216339">
    <property type="component" value="Unassembled WGS sequence"/>
</dbReference>
<keyword evidence="6" id="KW-1185">Reference proteome</keyword>
<feature type="domain" description="PglD N-terminal" evidence="4">
    <location>
        <begin position="2"/>
        <end position="74"/>
    </location>
</feature>
<evidence type="ECO:0000313" key="5">
    <source>
        <dbReference type="EMBL" id="PAP76393.1"/>
    </source>
</evidence>
<dbReference type="PANTHER" id="PTHR43300">
    <property type="entry name" value="ACETYLTRANSFERASE"/>
    <property type="match status" value="1"/>
</dbReference>
<feature type="binding site" evidence="3">
    <location>
        <position position="65"/>
    </location>
    <ligand>
        <name>substrate</name>
    </ligand>
</feature>
<dbReference type="AlphaFoldDB" id="A0A271IYU8"/>
<evidence type="ECO:0000256" key="3">
    <source>
        <dbReference type="PIRSR" id="PIRSR620019-2"/>
    </source>
</evidence>
<comment type="caution">
    <text evidence="5">The sequence shown here is derived from an EMBL/GenBank/DDBJ whole genome shotgun (WGS) entry which is preliminary data.</text>
</comment>
<gene>
    <name evidence="5" type="ORF">BSZ37_08020</name>
</gene>
<dbReference type="InterPro" id="IPR020019">
    <property type="entry name" value="AcTrfase_PglD-like"/>
</dbReference>
<dbReference type="CDD" id="cd03360">
    <property type="entry name" value="LbH_AT_putative"/>
    <property type="match status" value="1"/>
</dbReference>
<reference evidence="5 6" key="1">
    <citation type="submission" date="2016-11" db="EMBL/GenBank/DDBJ databases">
        <title>Study of marine rhodopsin-containing bacteria.</title>
        <authorList>
            <person name="Yoshizawa S."/>
            <person name="Kumagai Y."/>
            <person name="Kogure K."/>
        </authorList>
    </citation>
    <scope>NUCLEOTIDE SEQUENCE [LARGE SCALE GENOMIC DNA]</scope>
    <source>
        <strain evidence="5 6">SAORIC-28</strain>
    </source>
</reference>
<protein>
    <submittedName>
        <fullName evidence="5">Transferase</fullName>
    </submittedName>
</protein>
<name>A0A271IYU8_9BACT</name>
<feature type="binding site" evidence="3">
    <location>
        <position position="139"/>
    </location>
    <ligand>
        <name>acetyl-CoA</name>
        <dbReference type="ChEBI" id="CHEBI:57288"/>
    </ligand>
</feature>
<feature type="active site" description="Proton acceptor" evidence="2">
    <location>
        <position position="130"/>
    </location>
</feature>
<dbReference type="Gene3D" id="3.40.50.20">
    <property type="match status" value="1"/>
</dbReference>